<proteinExistence type="predicted"/>
<dbReference type="GO" id="GO:0006508">
    <property type="term" value="P:proteolysis"/>
    <property type="evidence" value="ECO:0007669"/>
    <property type="project" value="UniProtKB-KW"/>
</dbReference>
<keyword evidence="3" id="KW-0479">Metal-binding</keyword>
<evidence type="ECO:0000256" key="8">
    <source>
        <dbReference type="SAM" id="MobiDB-lite"/>
    </source>
</evidence>
<keyword evidence="2" id="KW-0645">Protease</keyword>
<evidence type="ECO:0000256" key="7">
    <source>
        <dbReference type="SAM" id="Coils"/>
    </source>
</evidence>
<dbReference type="InterPro" id="IPR016047">
    <property type="entry name" value="M23ase_b-sheet_dom"/>
</dbReference>
<dbReference type="GO" id="GO:0046872">
    <property type="term" value="F:metal ion binding"/>
    <property type="evidence" value="ECO:0007669"/>
    <property type="project" value="UniProtKB-KW"/>
</dbReference>
<accession>A0A7Y9E8B3</accession>
<gene>
    <name evidence="11" type="ORF">BJZ21_002838</name>
</gene>
<feature type="signal peptide" evidence="9">
    <location>
        <begin position="1"/>
        <end position="27"/>
    </location>
</feature>
<dbReference type="AlphaFoldDB" id="A0A7Y9E8B3"/>
<dbReference type="InterPro" id="IPR011055">
    <property type="entry name" value="Dup_hybrid_motif"/>
</dbReference>
<protein>
    <submittedName>
        <fullName evidence="11">Murein DD-endopeptidase MepM/ murein hydrolase activator NlpD</fullName>
    </submittedName>
</protein>
<organism evidence="11 12">
    <name type="scientific">Nocardioides panaciterrulae</name>
    <dbReference type="NCBI Taxonomy" id="661492"/>
    <lineage>
        <taxon>Bacteria</taxon>
        <taxon>Bacillati</taxon>
        <taxon>Actinomycetota</taxon>
        <taxon>Actinomycetes</taxon>
        <taxon>Propionibacteriales</taxon>
        <taxon>Nocardioidaceae</taxon>
        <taxon>Nocardioides</taxon>
    </lineage>
</organism>
<dbReference type="Pfam" id="PF01551">
    <property type="entry name" value="Peptidase_M23"/>
    <property type="match status" value="1"/>
</dbReference>
<dbReference type="CDD" id="cd12797">
    <property type="entry name" value="M23_peptidase"/>
    <property type="match status" value="1"/>
</dbReference>
<feature type="coiled-coil region" evidence="7">
    <location>
        <begin position="184"/>
        <end position="211"/>
    </location>
</feature>
<feature type="chain" id="PRO_5039587210" evidence="9">
    <location>
        <begin position="28"/>
        <end position="428"/>
    </location>
</feature>
<comment type="caution">
    <text evidence="11">The sequence shown here is derived from an EMBL/GenBank/DDBJ whole genome shotgun (WGS) entry which is preliminary data.</text>
</comment>
<dbReference type="GO" id="GO:0004222">
    <property type="term" value="F:metalloendopeptidase activity"/>
    <property type="evidence" value="ECO:0007669"/>
    <property type="project" value="TreeGrafter"/>
</dbReference>
<keyword evidence="7" id="KW-0175">Coiled coil</keyword>
<evidence type="ECO:0000256" key="3">
    <source>
        <dbReference type="ARBA" id="ARBA00022723"/>
    </source>
</evidence>
<evidence type="ECO:0000259" key="10">
    <source>
        <dbReference type="Pfam" id="PF01551"/>
    </source>
</evidence>
<feature type="domain" description="M23ase beta-sheet core" evidence="10">
    <location>
        <begin position="326"/>
        <end position="424"/>
    </location>
</feature>
<sequence>MRSFPRTAGRRLAAASLAGAVSLGVLAAPSAQADDHKLKDRQKHVQGQIHSASKDLDESSARMRRAAAALDQARAQLDQARGELHAAQAKRDAARLRDQQMQAALQAAQARLTQAQSDVSQGQQAVLDQQDQVTDTVTSIYEGGDPQLTAFSSMLDAQSPSDLTRRMEANSVIVGRETRAYDSLHAAEVLLQVREDEVQQARDEVEAQRKAAARHLVVMRQLVGQTHDAKDKVRQLVDSRRTAKQGAVAAHQQDRRQLANLRAHERKIKQRIMRQARRAARLAARRHHTVGYRGSTGGFLERPVANSYVTSPFGWREHPIYHYWGLHDGDDFHAPCGTPLHAAGTGRVMSEYYSSVWGNRLYLNLGIVNGKNVTVIYNHLTRYAVGSGATVARGQVVGYAGTTGWSTGCHLHFTVMVNGTAVDPMKWF</sequence>
<reference evidence="11 12" key="1">
    <citation type="submission" date="2020-07" db="EMBL/GenBank/DDBJ databases">
        <title>Sequencing the genomes of 1000 actinobacteria strains.</title>
        <authorList>
            <person name="Klenk H.-P."/>
        </authorList>
    </citation>
    <scope>NUCLEOTIDE SEQUENCE [LARGE SCALE GENOMIC DNA]</scope>
    <source>
        <strain evidence="11 12">DSM 21350</strain>
    </source>
</reference>
<dbReference type="EMBL" id="JACCBG010000001">
    <property type="protein sequence ID" value="NYD42755.1"/>
    <property type="molecule type" value="Genomic_DNA"/>
</dbReference>
<feature type="region of interest" description="Disordered" evidence="8">
    <location>
        <begin position="31"/>
        <end position="61"/>
    </location>
</feature>
<evidence type="ECO:0000256" key="2">
    <source>
        <dbReference type="ARBA" id="ARBA00022670"/>
    </source>
</evidence>
<dbReference type="PANTHER" id="PTHR21666">
    <property type="entry name" value="PEPTIDASE-RELATED"/>
    <property type="match status" value="1"/>
</dbReference>
<feature type="compositionally biased region" description="Basic and acidic residues" evidence="8">
    <location>
        <begin position="52"/>
        <end position="61"/>
    </location>
</feature>
<dbReference type="Gene3D" id="1.20.120.330">
    <property type="entry name" value="Nucleotidyltransferases domain 2"/>
    <property type="match status" value="1"/>
</dbReference>
<evidence type="ECO:0000256" key="6">
    <source>
        <dbReference type="ARBA" id="ARBA00023049"/>
    </source>
</evidence>
<evidence type="ECO:0000256" key="9">
    <source>
        <dbReference type="SAM" id="SignalP"/>
    </source>
</evidence>
<evidence type="ECO:0000313" key="11">
    <source>
        <dbReference type="EMBL" id="NYD42755.1"/>
    </source>
</evidence>
<evidence type="ECO:0000256" key="4">
    <source>
        <dbReference type="ARBA" id="ARBA00022801"/>
    </source>
</evidence>
<dbReference type="Gene3D" id="2.70.70.10">
    <property type="entry name" value="Glucose Permease (Domain IIA)"/>
    <property type="match status" value="1"/>
</dbReference>
<dbReference type="InterPro" id="IPR050570">
    <property type="entry name" value="Cell_wall_metabolism_enzyme"/>
</dbReference>
<keyword evidence="9" id="KW-0732">Signal</keyword>
<keyword evidence="5" id="KW-0862">Zinc</keyword>
<evidence type="ECO:0000256" key="5">
    <source>
        <dbReference type="ARBA" id="ARBA00022833"/>
    </source>
</evidence>
<keyword evidence="12" id="KW-1185">Reference proteome</keyword>
<dbReference type="Proteomes" id="UP000535511">
    <property type="component" value="Unassembled WGS sequence"/>
</dbReference>
<evidence type="ECO:0000313" key="12">
    <source>
        <dbReference type="Proteomes" id="UP000535511"/>
    </source>
</evidence>
<comment type="cofactor">
    <cofactor evidence="1">
        <name>Zn(2+)</name>
        <dbReference type="ChEBI" id="CHEBI:29105"/>
    </cofactor>
</comment>
<dbReference type="PANTHER" id="PTHR21666:SF288">
    <property type="entry name" value="CELL DIVISION PROTEIN YTFB"/>
    <property type="match status" value="1"/>
</dbReference>
<name>A0A7Y9E8B3_9ACTN</name>
<keyword evidence="4 11" id="KW-0378">Hydrolase</keyword>
<dbReference type="RefSeq" id="WP_179664349.1">
    <property type="nucleotide sequence ID" value="NZ_JACCBG010000001.1"/>
</dbReference>
<keyword evidence="6" id="KW-0482">Metalloprotease</keyword>
<dbReference type="SUPFAM" id="SSF51261">
    <property type="entry name" value="Duplicated hybrid motif"/>
    <property type="match status" value="1"/>
</dbReference>
<evidence type="ECO:0000256" key="1">
    <source>
        <dbReference type="ARBA" id="ARBA00001947"/>
    </source>
</evidence>